<evidence type="ECO:0000256" key="1">
    <source>
        <dbReference type="SAM" id="Phobius"/>
    </source>
</evidence>
<feature type="domain" description="Transglycosylase SLT" evidence="3">
    <location>
        <begin position="44"/>
        <end position="334"/>
    </location>
</feature>
<dbReference type="Gene3D" id="1.10.101.10">
    <property type="entry name" value="PGBD-like superfamily/PGBD"/>
    <property type="match status" value="1"/>
</dbReference>
<dbReference type="GO" id="GO:0009253">
    <property type="term" value="P:peptidoglycan catabolic process"/>
    <property type="evidence" value="ECO:0007669"/>
    <property type="project" value="TreeGrafter"/>
</dbReference>
<organism evidence="4 5">
    <name type="scientific">Brumicola blandensis</name>
    <dbReference type="NCBI Taxonomy" id="3075611"/>
    <lineage>
        <taxon>Bacteria</taxon>
        <taxon>Pseudomonadati</taxon>
        <taxon>Pseudomonadota</taxon>
        <taxon>Gammaproteobacteria</taxon>
        <taxon>Alteromonadales</taxon>
        <taxon>Alteromonadaceae</taxon>
        <taxon>Brumicola</taxon>
    </lineage>
</organism>
<dbReference type="InterPro" id="IPR031304">
    <property type="entry name" value="SLT_2"/>
</dbReference>
<keyword evidence="1" id="KW-0812">Transmembrane</keyword>
<dbReference type="Pfam" id="PF13406">
    <property type="entry name" value="SLT_2"/>
    <property type="match status" value="1"/>
</dbReference>
<protein>
    <submittedName>
        <fullName evidence="4">Lytic murein transglycosylase</fullName>
    </submittedName>
</protein>
<dbReference type="Gene3D" id="1.10.8.350">
    <property type="entry name" value="Bacterial muramidase"/>
    <property type="match status" value="1"/>
</dbReference>
<dbReference type="GO" id="GO:0008933">
    <property type="term" value="F:peptidoglycan lytic transglycosylase activity"/>
    <property type="evidence" value="ECO:0007669"/>
    <property type="project" value="TreeGrafter"/>
</dbReference>
<dbReference type="InterPro" id="IPR023346">
    <property type="entry name" value="Lysozyme-like_dom_sf"/>
</dbReference>
<feature type="transmembrane region" description="Helical" evidence="1">
    <location>
        <begin position="12"/>
        <end position="31"/>
    </location>
</feature>
<dbReference type="AlphaFoldDB" id="A0AAW8R1H7"/>
<dbReference type="FunFam" id="1.10.8.350:FF:000001">
    <property type="entry name" value="Lytic murein transglycosylase B"/>
    <property type="match status" value="1"/>
</dbReference>
<evidence type="ECO:0000259" key="2">
    <source>
        <dbReference type="Pfam" id="PF01471"/>
    </source>
</evidence>
<name>A0AAW8R1H7_9ALTE</name>
<accession>A0AAW8R1H7</accession>
<dbReference type="InterPro" id="IPR002477">
    <property type="entry name" value="Peptidoglycan-bd-like"/>
</dbReference>
<proteinExistence type="predicted"/>
<dbReference type="PANTHER" id="PTHR30163:SF8">
    <property type="entry name" value="LYTIC MUREIN TRANSGLYCOSYLASE"/>
    <property type="match status" value="1"/>
</dbReference>
<dbReference type="Pfam" id="PF01471">
    <property type="entry name" value="PG_binding_1"/>
    <property type="match status" value="1"/>
</dbReference>
<dbReference type="Proteomes" id="UP001249020">
    <property type="component" value="Unassembled WGS sequence"/>
</dbReference>
<keyword evidence="1" id="KW-0472">Membrane</keyword>
<dbReference type="InterPro" id="IPR011970">
    <property type="entry name" value="MltB_2"/>
</dbReference>
<keyword evidence="1" id="KW-1133">Transmembrane helix</keyword>
<reference evidence="4 5" key="1">
    <citation type="submission" date="2023-09" db="EMBL/GenBank/DDBJ databases">
        <authorList>
            <person name="Rey-Velasco X."/>
        </authorList>
    </citation>
    <scope>NUCLEOTIDE SEQUENCE [LARGE SCALE GENOMIC DNA]</scope>
    <source>
        <strain evidence="4 5">W409</strain>
    </source>
</reference>
<dbReference type="PANTHER" id="PTHR30163">
    <property type="entry name" value="MEMBRANE-BOUND LYTIC MUREIN TRANSGLYCOSYLASE B"/>
    <property type="match status" value="1"/>
</dbReference>
<sequence>MTKNINKSLQYYLSIFIVANAISLSSFGAMAQTIVDENAEAIDFEQCKETLAITAEEKGVSVNLIQTEIPRLKQIPKVLEYDRNQPEFVQTFPSYYSKRVNDWRIDKGKAALKEHDEFLKELTRRFGIPGHYLLAFWGLETNFGNYKGKMSTLDSLATLACDPRRSEYFTGELILALKLMERESLNKEQMIGSWAGAMGHTQFMPTAYMKYAIDGDDDGKIDLWNSEKDALASAANFLANLGWKPGLRWGREVTLPEAFDYSTLGSDKKEISHWTAMALTKTNGQSLGESSIPSKLIIPAGHQGPAFLVYHNFDVILRWNNSEFYGIAVGQLANRILGNDELSKALPDLPSYSVSQMANMQRKLNALGIDVGGADGIIGPATRSGISQFQAKHGLVADGFPSKETYTAIMNTQ</sequence>
<evidence type="ECO:0000259" key="3">
    <source>
        <dbReference type="Pfam" id="PF13406"/>
    </source>
</evidence>
<dbReference type="Gene3D" id="1.10.530.10">
    <property type="match status" value="1"/>
</dbReference>
<dbReference type="InterPro" id="IPR036366">
    <property type="entry name" value="PGBDSf"/>
</dbReference>
<dbReference type="InterPro" id="IPR043426">
    <property type="entry name" value="MltB-like"/>
</dbReference>
<dbReference type="SUPFAM" id="SSF53955">
    <property type="entry name" value="Lysozyme-like"/>
    <property type="match status" value="1"/>
</dbReference>
<keyword evidence="5" id="KW-1185">Reference proteome</keyword>
<comment type="caution">
    <text evidence="4">The sequence shown here is derived from an EMBL/GenBank/DDBJ whole genome shotgun (WGS) entry which is preliminary data.</text>
</comment>
<gene>
    <name evidence="4" type="ORF">RM544_07020</name>
</gene>
<dbReference type="NCBIfam" id="TIGR02283">
    <property type="entry name" value="MltB_2"/>
    <property type="match status" value="1"/>
</dbReference>
<evidence type="ECO:0000313" key="4">
    <source>
        <dbReference type="EMBL" id="MDT0582284.1"/>
    </source>
</evidence>
<dbReference type="EMBL" id="JAVRIE010000002">
    <property type="protein sequence ID" value="MDT0582284.1"/>
    <property type="molecule type" value="Genomic_DNA"/>
</dbReference>
<dbReference type="InterPro" id="IPR036365">
    <property type="entry name" value="PGBD-like_sf"/>
</dbReference>
<dbReference type="SUPFAM" id="SSF47090">
    <property type="entry name" value="PGBD-like"/>
    <property type="match status" value="1"/>
</dbReference>
<evidence type="ECO:0000313" key="5">
    <source>
        <dbReference type="Proteomes" id="UP001249020"/>
    </source>
</evidence>
<dbReference type="RefSeq" id="WP_311361051.1">
    <property type="nucleotide sequence ID" value="NZ_JAVRIE010000002.1"/>
</dbReference>
<feature type="domain" description="Peptidoglycan binding-like" evidence="2">
    <location>
        <begin position="356"/>
        <end position="409"/>
    </location>
</feature>